<feature type="chain" id="PRO_5046850285" description="Secreted protein" evidence="1">
    <location>
        <begin position="27"/>
        <end position="98"/>
    </location>
</feature>
<accession>A0ABQ4XY26</accession>
<dbReference type="EMBL" id="BQNB010009923">
    <property type="protein sequence ID" value="GJS70274.1"/>
    <property type="molecule type" value="Genomic_DNA"/>
</dbReference>
<keyword evidence="3" id="KW-1185">Reference proteome</keyword>
<evidence type="ECO:0000313" key="2">
    <source>
        <dbReference type="EMBL" id="GJS70274.1"/>
    </source>
</evidence>
<name>A0ABQ4XY26_9ASTR</name>
<reference evidence="2" key="2">
    <citation type="submission" date="2022-01" db="EMBL/GenBank/DDBJ databases">
        <authorList>
            <person name="Yamashiro T."/>
            <person name="Shiraishi A."/>
            <person name="Satake H."/>
            <person name="Nakayama K."/>
        </authorList>
    </citation>
    <scope>NUCLEOTIDE SEQUENCE</scope>
</reference>
<sequence>MAAEVVASVAMVLMLVSVGRWYEGGGDVDVVMMLVDGGDDRGGAGDAWCGDDDDGVVMKVVAWLQWWRWVRRSLAGVAPEKLEYICVVARVRKWYNPN</sequence>
<feature type="signal peptide" evidence="1">
    <location>
        <begin position="1"/>
        <end position="26"/>
    </location>
</feature>
<evidence type="ECO:0000313" key="3">
    <source>
        <dbReference type="Proteomes" id="UP001151760"/>
    </source>
</evidence>
<evidence type="ECO:0000256" key="1">
    <source>
        <dbReference type="SAM" id="SignalP"/>
    </source>
</evidence>
<gene>
    <name evidence="2" type="ORF">Tco_0703115</name>
</gene>
<dbReference type="Proteomes" id="UP001151760">
    <property type="component" value="Unassembled WGS sequence"/>
</dbReference>
<keyword evidence="1" id="KW-0732">Signal</keyword>
<organism evidence="2 3">
    <name type="scientific">Tanacetum coccineum</name>
    <dbReference type="NCBI Taxonomy" id="301880"/>
    <lineage>
        <taxon>Eukaryota</taxon>
        <taxon>Viridiplantae</taxon>
        <taxon>Streptophyta</taxon>
        <taxon>Embryophyta</taxon>
        <taxon>Tracheophyta</taxon>
        <taxon>Spermatophyta</taxon>
        <taxon>Magnoliopsida</taxon>
        <taxon>eudicotyledons</taxon>
        <taxon>Gunneridae</taxon>
        <taxon>Pentapetalae</taxon>
        <taxon>asterids</taxon>
        <taxon>campanulids</taxon>
        <taxon>Asterales</taxon>
        <taxon>Asteraceae</taxon>
        <taxon>Asteroideae</taxon>
        <taxon>Anthemideae</taxon>
        <taxon>Anthemidinae</taxon>
        <taxon>Tanacetum</taxon>
    </lineage>
</organism>
<reference evidence="2" key="1">
    <citation type="journal article" date="2022" name="Int. J. Mol. Sci.">
        <title>Draft Genome of Tanacetum Coccineum: Genomic Comparison of Closely Related Tanacetum-Family Plants.</title>
        <authorList>
            <person name="Yamashiro T."/>
            <person name="Shiraishi A."/>
            <person name="Nakayama K."/>
            <person name="Satake H."/>
        </authorList>
    </citation>
    <scope>NUCLEOTIDE SEQUENCE</scope>
</reference>
<comment type="caution">
    <text evidence="2">The sequence shown here is derived from an EMBL/GenBank/DDBJ whole genome shotgun (WGS) entry which is preliminary data.</text>
</comment>
<evidence type="ECO:0008006" key="4">
    <source>
        <dbReference type="Google" id="ProtNLM"/>
    </source>
</evidence>
<protein>
    <recommendedName>
        <fullName evidence="4">Secreted protein</fullName>
    </recommendedName>
</protein>
<proteinExistence type="predicted"/>